<name>A0A367R6B1_9NOSO</name>
<proteinExistence type="predicted"/>
<reference evidence="1" key="1">
    <citation type="submission" date="2016-04" db="EMBL/GenBank/DDBJ databases">
        <authorList>
            <person name="Tabuchi Yagui T.R."/>
        </authorList>
    </citation>
    <scope>NUCLEOTIDE SEQUENCE [LARGE SCALE GENOMIC DNA]</scope>
    <source>
        <strain evidence="1">NIES-26</strain>
    </source>
</reference>
<comment type="caution">
    <text evidence="1">The sequence shown here is derived from an EMBL/GenBank/DDBJ whole genome shotgun (WGS) entry which is preliminary data.</text>
</comment>
<organism evidence="1 2">
    <name type="scientific">Nostoc minutum NIES-26</name>
    <dbReference type="NCBI Taxonomy" id="1844469"/>
    <lineage>
        <taxon>Bacteria</taxon>
        <taxon>Bacillati</taxon>
        <taxon>Cyanobacteriota</taxon>
        <taxon>Cyanophyceae</taxon>
        <taxon>Nostocales</taxon>
        <taxon>Nostocaceae</taxon>
        <taxon>Nostoc</taxon>
    </lineage>
</organism>
<sequence length="72" mass="8216">MARQFSPTFKMKAKVNRAKIFVRKAELSKTLPLYFKSAKGSFVKSAHKRTLLIRSMEQSSLKADLLSLPKET</sequence>
<gene>
    <name evidence="1" type="ORF">A6770_19485</name>
</gene>
<accession>A0A367R6B1</accession>
<dbReference type="AlphaFoldDB" id="A0A367R6B1"/>
<protein>
    <submittedName>
        <fullName evidence="1">Uncharacterized protein</fullName>
    </submittedName>
</protein>
<keyword evidence="2" id="KW-1185">Reference proteome</keyword>
<evidence type="ECO:0000313" key="2">
    <source>
        <dbReference type="Proteomes" id="UP000252107"/>
    </source>
</evidence>
<evidence type="ECO:0000313" key="1">
    <source>
        <dbReference type="EMBL" id="RCJ32028.1"/>
    </source>
</evidence>
<dbReference type="EMBL" id="LXQD01000215">
    <property type="protein sequence ID" value="RCJ32028.1"/>
    <property type="molecule type" value="Genomic_DNA"/>
</dbReference>
<dbReference type="Proteomes" id="UP000252107">
    <property type="component" value="Unassembled WGS sequence"/>
</dbReference>